<evidence type="ECO:0000313" key="2">
    <source>
        <dbReference type="Proteomes" id="UP001054252"/>
    </source>
</evidence>
<dbReference type="EMBL" id="BPVZ01000025">
    <property type="protein sequence ID" value="GKV06380.1"/>
    <property type="molecule type" value="Genomic_DNA"/>
</dbReference>
<reference evidence="1 2" key="1">
    <citation type="journal article" date="2021" name="Commun. Biol.">
        <title>The genome of Shorea leprosula (Dipterocarpaceae) highlights the ecological relevance of drought in aseasonal tropical rainforests.</title>
        <authorList>
            <person name="Ng K.K.S."/>
            <person name="Kobayashi M.J."/>
            <person name="Fawcett J.A."/>
            <person name="Hatakeyama M."/>
            <person name="Paape T."/>
            <person name="Ng C.H."/>
            <person name="Ang C.C."/>
            <person name="Tnah L.H."/>
            <person name="Lee C.T."/>
            <person name="Nishiyama T."/>
            <person name="Sese J."/>
            <person name="O'Brien M.J."/>
            <person name="Copetti D."/>
            <person name="Mohd Noor M.I."/>
            <person name="Ong R.C."/>
            <person name="Putra M."/>
            <person name="Sireger I.Z."/>
            <person name="Indrioko S."/>
            <person name="Kosugi Y."/>
            <person name="Izuno A."/>
            <person name="Isagi Y."/>
            <person name="Lee S.L."/>
            <person name="Shimizu K.K."/>
        </authorList>
    </citation>
    <scope>NUCLEOTIDE SEQUENCE [LARGE SCALE GENOMIC DNA]</scope>
    <source>
        <strain evidence="1">214</strain>
    </source>
</reference>
<organism evidence="1 2">
    <name type="scientific">Rubroshorea leprosula</name>
    <dbReference type="NCBI Taxonomy" id="152421"/>
    <lineage>
        <taxon>Eukaryota</taxon>
        <taxon>Viridiplantae</taxon>
        <taxon>Streptophyta</taxon>
        <taxon>Embryophyta</taxon>
        <taxon>Tracheophyta</taxon>
        <taxon>Spermatophyta</taxon>
        <taxon>Magnoliopsida</taxon>
        <taxon>eudicotyledons</taxon>
        <taxon>Gunneridae</taxon>
        <taxon>Pentapetalae</taxon>
        <taxon>rosids</taxon>
        <taxon>malvids</taxon>
        <taxon>Malvales</taxon>
        <taxon>Dipterocarpaceae</taxon>
        <taxon>Rubroshorea</taxon>
    </lineage>
</organism>
<evidence type="ECO:0000313" key="1">
    <source>
        <dbReference type="EMBL" id="GKV06380.1"/>
    </source>
</evidence>
<proteinExistence type="predicted"/>
<gene>
    <name evidence="1" type="ORF">SLEP1_g18281</name>
</gene>
<protein>
    <submittedName>
        <fullName evidence="1">Uncharacterized protein</fullName>
    </submittedName>
</protein>
<accession>A0AAV5J662</accession>
<sequence>MQEEEERAPNELLFSPFSNLVRRHKSVRHLGVGARTHLLRQQLKIIFLVNGQNPSSPSYSFYFIFSSIISDDLLPYFRMLSVWFKDRCQKIQASNDLHRSNSRKEKDMLKKAE</sequence>
<comment type="caution">
    <text evidence="1">The sequence shown here is derived from an EMBL/GenBank/DDBJ whole genome shotgun (WGS) entry which is preliminary data.</text>
</comment>
<dbReference type="Proteomes" id="UP001054252">
    <property type="component" value="Unassembled WGS sequence"/>
</dbReference>
<dbReference type="AlphaFoldDB" id="A0AAV5J662"/>
<keyword evidence="2" id="KW-1185">Reference proteome</keyword>
<name>A0AAV5J662_9ROSI</name>